<protein>
    <submittedName>
        <fullName evidence="2">Uncharacterized protein</fullName>
    </submittedName>
</protein>
<organism evidence="2">
    <name type="scientific">Rhododendron williamsianum</name>
    <dbReference type="NCBI Taxonomy" id="262921"/>
    <lineage>
        <taxon>Eukaryota</taxon>
        <taxon>Viridiplantae</taxon>
        <taxon>Streptophyta</taxon>
        <taxon>Embryophyta</taxon>
        <taxon>Tracheophyta</taxon>
        <taxon>Spermatophyta</taxon>
        <taxon>Magnoliopsida</taxon>
        <taxon>eudicotyledons</taxon>
        <taxon>Gunneridae</taxon>
        <taxon>Pentapetalae</taxon>
        <taxon>asterids</taxon>
        <taxon>Ericales</taxon>
        <taxon>Ericaceae</taxon>
        <taxon>Ericoideae</taxon>
        <taxon>Rhodoreae</taxon>
        <taxon>Rhododendron</taxon>
    </lineage>
</organism>
<evidence type="ECO:0000313" key="2">
    <source>
        <dbReference type="EMBL" id="KAE9444689.1"/>
    </source>
</evidence>
<sequence length="125" mass="13769">MNADSAAPKQKMKEVEPKKVVKTLEEEDSSEEEDGYTNSSSDFSSDSDTDSDVSFSDFESVEGETDSDDDEEEEAPKKVEQGKKRPADSAIEKPGPDKKAKLVTPQMTAEEISFGARKLIDDDVR</sequence>
<dbReference type="OrthoDB" id="2019803at2759"/>
<accession>A0A6A4KP29</accession>
<dbReference type="AlphaFoldDB" id="A0A6A4KP29"/>
<feature type="compositionally biased region" description="Basic and acidic residues" evidence="1">
    <location>
        <begin position="11"/>
        <end position="24"/>
    </location>
</feature>
<reference evidence="2" key="1">
    <citation type="journal article" date="2019" name="Genome Biol. Evol.">
        <title>The Rhododendron genome and chromosomal organization provide insight into shared whole-genome duplications across the heath family (Ericaceae).</title>
        <authorList>
            <person name="Soza V.L."/>
            <person name="Lindsley D."/>
            <person name="Waalkes A."/>
            <person name="Ramage E."/>
            <person name="Patwardhan R.P."/>
            <person name="Burton J.N."/>
            <person name="Adey A."/>
            <person name="Kumar A."/>
            <person name="Qiu R."/>
            <person name="Shendure J."/>
            <person name="Hall B."/>
        </authorList>
    </citation>
    <scope>NUCLEOTIDE SEQUENCE</scope>
    <source>
        <strain evidence="2">RSF 1966-606</strain>
    </source>
</reference>
<feature type="compositionally biased region" description="Acidic residues" evidence="1">
    <location>
        <begin position="59"/>
        <end position="74"/>
    </location>
</feature>
<feature type="compositionally biased region" description="Acidic residues" evidence="1">
    <location>
        <begin position="25"/>
        <end position="35"/>
    </location>
</feature>
<dbReference type="EMBL" id="QEFC01006464">
    <property type="protein sequence ID" value="KAE9444689.1"/>
    <property type="molecule type" value="Genomic_DNA"/>
</dbReference>
<feature type="region of interest" description="Disordered" evidence="1">
    <location>
        <begin position="1"/>
        <end position="105"/>
    </location>
</feature>
<name>A0A6A4KP29_9ERIC</name>
<comment type="caution">
    <text evidence="2">The sequence shown here is derived from an EMBL/GenBank/DDBJ whole genome shotgun (WGS) entry which is preliminary data.</text>
</comment>
<feature type="non-terminal residue" evidence="2">
    <location>
        <position position="1"/>
    </location>
</feature>
<feature type="compositionally biased region" description="Basic and acidic residues" evidence="1">
    <location>
        <begin position="75"/>
        <end position="100"/>
    </location>
</feature>
<evidence type="ECO:0000256" key="1">
    <source>
        <dbReference type="SAM" id="MobiDB-lite"/>
    </source>
</evidence>
<proteinExistence type="predicted"/>
<gene>
    <name evidence="2" type="ORF">C3L33_23413</name>
</gene>